<dbReference type="PANTHER" id="PTHR20913:SF7">
    <property type="entry name" value="RE60063P"/>
    <property type="match status" value="1"/>
</dbReference>
<dbReference type="OrthoDB" id="206700at2759"/>
<sequence>MVTDGYSVLVNGHEFLGESVMGEKSVLYFREGERLSSKSKNISSVMVKDDLEALLSLGRSQDGFVKNDLRRPVWLKILKSRIAFDASRASSMGKEWSDIVSHKDEHQVSLDVRRSFGDIKDDAAKAFLRQALEQTIVRVLRKFPQLNYYQGYHDVVAVFVLVFLQTQRSNEDSELSDSTSGSSSIAESEYHDNLSSSSISTKLADDSVLSIDGDLLFEAVVIFTLLYLRDFMMNSLTFTIDQLSLIPLIIKRHDTNFYNRFQLHQIDPFFALSSILTLFSHDLRHQSQESLSIVFQIFDLVISFNSMMVPLTIYSNLLLAKKEDLSARLQDNLQNFDNDTDLIHGVIQQEMIVGSGPQLWNSVLEATRKSDNSIGQETKRVVNKFSVLMTERALPVTIEESLNWLEQEVRLSEARSTTPQGYRPPAVSRWKIITQSGGPTLVKMSLFVGFAAILLKLYMRTLDNHSGSSIFTLKSYFDHLKTLKFSGLRQPRRVWLDPIQNLLETIGRRSTS</sequence>
<gene>
    <name evidence="3" type="ORF">LADA_0C11276G</name>
</gene>
<dbReference type="GO" id="GO:0005096">
    <property type="term" value="F:GTPase activator activity"/>
    <property type="evidence" value="ECO:0007669"/>
    <property type="project" value="UniProtKB-KW"/>
</dbReference>
<dbReference type="Gene3D" id="1.10.8.1310">
    <property type="match status" value="1"/>
</dbReference>
<dbReference type="SUPFAM" id="SSF47923">
    <property type="entry name" value="Ypt/Rab-GAP domain of gyp1p"/>
    <property type="match status" value="2"/>
</dbReference>
<name>A0A1G4J1I6_9SACH</name>
<reference evidence="4" key="1">
    <citation type="submission" date="2016-03" db="EMBL/GenBank/DDBJ databases">
        <authorList>
            <person name="Devillers H."/>
        </authorList>
    </citation>
    <scope>NUCLEOTIDE SEQUENCE [LARGE SCALE GENOMIC DNA]</scope>
</reference>
<dbReference type="InterPro" id="IPR045913">
    <property type="entry name" value="TBC20/Gyp8-like"/>
</dbReference>
<protein>
    <submittedName>
        <fullName evidence="3">LADA_0C11276g1_1</fullName>
    </submittedName>
</protein>
<evidence type="ECO:0000256" key="1">
    <source>
        <dbReference type="ARBA" id="ARBA00022468"/>
    </source>
</evidence>
<dbReference type="Gene3D" id="1.10.472.80">
    <property type="entry name" value="Ypt/Rab-GAP domain of gyp1p, domain 3"/>
    <property type="match status" value="1"/>
</dbReference>
<evidence type="ECO:0000259" key="2">
    <source>
        <dbReference type="PROSITE" id="PS50086"/>
    </source>
</evidence>
<dbReference type="InterPro" id="IPR035969">
    <property type="entry name" value="Rab-GAP_TBC_sf"/>
</dbReference>
<dbReference type="STRING" id="1266660.A0A1G4J1I6"/>
<dbReference type="GO" id="GO:0006888">
    <property type="term" value="P:endoplasmic reticulum to Golgi vesicle-mediated transport"/>
    <property type="evidence" value="ECO:0007669"/>
    <property type="project" value="TreeGrafter"/>
</dbReference>
<evidence type="ECO:0000313" key="3">
    <source>
        <dbReference type="EMBL" id="SCU83411.1"/>
    </source>
</evidence>
<organism evidence="3 4">
    <name type="scientific">Lachancea dasiensis</name>
    <dbReference type="NCBI Taxonomy" id="1072105"/>
    <lineage>
        <taxon>Eukaryota</taxon>
        <taxon>Fungi</taxon>
        <taxon>Dikarya</taxon>
        <taxon>Ascomycota</taxon>
        <taxon>Saccharomycotina</taxon>
        <taxon>Saccharomycetes</taxon>
        <taxon>Saccharomycetales</taxon>
        <taxon>Saccharomycetaceae</taxon>
        <taxon>Lachancea</taxon>
    </lineage>
</organism>
<dbReference type="Pfam" id="PF00566">
    <property type="entry name" value="RabGAP-TBC"/>
    <property type="match status" value="1"/>
</dbReference>
<feature type="domain" description="Rab-GAP TBC" evidence="2">
    <location>
        <begin position="64"/>
        <end position="305"/>
    </location>
</feature>
<evidence type="ECO:0000313" key="4">
    <source>
        <dbReference type="Proteomes" id="UP000190274"/>
    </source>
</evidence>
<dbReference type="AlphaFoldDB" id="A0A1G4J1I6"/>
<dbReference type="EMBL" id="LT598459">
    <property type="protein sequence ID" value="SCU83411.1"/>
    <property type="molecule type" value="Genomic_DNA"/>
</dbReference>
<dbReference type="PROSITE" id="PS50086">
    <property type="entry name" value="TBC_RABGAP"/>
    <property type="match status" value="1"/>
</dbReference>
<dbReference type="GO" id="GO:0005777">
    <property type="term" value="C:peroxisome"/>
    <property type="evidence" value="ECO:0007669"/>
    <property type="project" value="EnsemblFungi"/>
</dbReference>
<dbReference type="InterPro" id="IPR000195">
    <property type="entry name" value="Rab-GAP-TBC_dom"/>
</dbReference>
<dbReference type="SMART" id="SM00164">
    <property type="entry name" value="TBC"/>
    <property type="match status" value="1"/>
</dbReference>
<proteinExistence type="predicted"/>
<dbReference type="GO" id="GO:0005789">
    <property type="term" value="C:endoplasmic reticulum membrane"/>
    <property type="evidence" value="ECO:0007669"/>
    <property type="project" value="TreeGrafter"/>
</dbReference>
<keyword evidence="1" id="KW-0343">GTPase activation</keyword>
<accession>A0A1G4J1I6</accession>
<keyword evidence="4" id="KW-1185">Reference proteome</keyword>
<dbReference type="Proteomes" id="UP000190274">
    <property type="component" value="Chromosome C"/>
</dbReference>
<dbReference type="PANTHER" id="PTHR20913">
    <property type="entry name" value="TBC1 DOMAIN FAMILY MEMBER 20/GTPASE"/>
    <property type="match status" value="1"/>
</dbReference>